<name>A0A1J3ERY3_NOCCA</name>
<dbReference type="Pfam" id="PF14244">
    <property type="entry name" value="Retrotran_gag_3"/>
    <property type="match status" value="1"/>
</dbReference>
<sequence length="396" mass="44425">MVIGRKVTRRGSRTTSSARRASTPEASSPISPISDVPLTESPDSIHSPFFLTSGDNPGITIIHEVLDDTNYDNWCIATNIALDAKNKIAFVDGSLPRPIESHRTFRIWSRCNSMVKSWILNSVSKQIYKSILRFNDASEIWNDLQTRYHITNLPRFYNSSQQIWSLQQGSTDLATYYTKLKTLWDELEGADCVETCRHCDCCKATATKAEHAKVIKFLAGLNDSYAVIRSQIIMKKNVPVLSEIYNLLDQDHSQRTINPFQNATAFHVASSDPTTISINAANSNYGKSNLNRPICAHCGYTGHTVDTCYKIHGYPIGFKHKAKQQPEKPYHSAPKIQNNAKPVVAQLSLSSQKTENNLSEMINTLSKDQIQGVIASFKPQNHKNQQQLRLPTMVVL</sequence>
<feature type="domain" description="Retrotransposon gag" evidence="2">
    <location>
        <begin position="116"/>
        <end position="223"/>
    </location>
</feature>
<evidence type="ECO:0000313" key="4">
    <source>
        <dbReference type="EMBL" id="JAU34802.1"/>
    </source>
</evidence>
<evidence type="ECO:0000259" key="3">
    <source>
        <dbReference type="Pfam" id="PF14244"/>
    </source>
</evidence>
<protein>
    <recommendedName>
        <fullName evidence="5">Retrotransposon Copia-like N-terminal domain-containing protein</fullName>
    </recommendedName>
</protein>
<reference evidence="4" key="1">
    <citation type="submission" date="2016-07" db="EMBL/GenBank/DDBJ databases">
        <title>De novo transcriptome assembly of four accessions of the metal hyperaccumulator plant Noccaea caerulescens.</title>
        <authorList>
            <person name="Blande D."/>
            <person name="Halimaa P."/>
            <person name="Tervahauta A.I."/>
            <person name="Aarts M.G."/>
            <person name="Karenlampi S.O."/>
        </authorList>
    </citation>
    <scope>NUCLEOTIDE SEQUENCE</scope>
</reference>
<feature type="compositionally biased region" description="Low complexity" evidence="1">
    <location>
        <begin position="13"/>
        <end position="28"/>
    </location>
</feature>
<accession>A0A1J3ERY3</accession>
<evidence type="ECO:0000256" key="1">
    <source>
        <dbReference type="SAM" id="MobiDB-lite"/>
    </source>
</evidence>
<dbReference type="EMBL" id="GEVK01018030">
    <property type="protein sequence ID" value="JAU34802.1"/>
    <property type="molecule type" value="Transcribed_RNA"/>
</dbReference>
<dbReference type="Pfam" id="PF03732">
    <property type="entry name" value="Retrotrans_gag"/>
    <property type="match status" value="1"/>
</dbReference>
<feature type="compositionally biased region" description="Basic residues" evidence="1">
    <location>
        <begin position="1"/>
        <end position="12"/>
    </location>
</feature>
<evidence type="ECO:0000259" key="2">
    <source>
        <dbReference type="Pfam" id="PF03732"/>
    </source>
</evidence>
<feature type="region of interest" description="Disordered" evidence="1">
    <location>
        <begin position="1"/>
        <end position="37"/>
    </location>
</feature>
<gene>
    <name evidence="4" type="ORF">LC_TR190_c0_g1_i1_g.558</name>
</gene>
<feature type="domain" description="Retrotransposon Copia-like N-terminal" evidence="3">
    <location>
        <begin position="55"/>
        <end position="98"/>
    </location>
</feature>
<dbReference type="InterPro" id="IPR029472">
    <property type="entry name" value="Copia-like_N"/>
</dbReference>
<dbReference type="PANTHER" id="PTHR37610">
    <property type="entry name" value="CCHC-TYPE DOMAIN-CONTAINING PROTEIN"/>
    <property type="match status" value="1"/>
</dbReference>
<organism evidence="4">
    <name type="scientific">Noccaea caerulescens</name>
    <name type="common">Alpine penny-cress</name>
    <name type="synonym">Thlaspi caerulescens</name>
    <dbReference type="NCBI Taxonomy" id="107243"/>
    <lineage>
        <taxon>Eukaryota</taxon>
        <taxon>Viridiplantae</taxon>
        <taxon>Streptophyta</taxon>
        <taxon>Embryophyta</taxon>
        <taxon>Tracheophyta</taxon>
        <taxon>Spermatophyta</taxon>
        <taxon>Magnoliopsida</taxon>
        <taxon>eudicotyledons</taxon>
        <taxon>Gunneridae</taxon>
        <taxon>Pentapetalae</taxon>
        <taxon>rosids</taxon>
        <taxon>malvids</taxon>
        <taxon>Brassicales</taxon>
        <taxon>Brassicaceae</taxon>
        <taxon>Coluteocarpeae</taxon>
        <taxon>Noccaea</taxon>
    </lineage>
</organism>
<dbReference type="PANTHER" id="PTHR37610:SF96">
    <property type="entry name" value="RETROTRANSPOSON COPIA-LIKE N-TERMINAL DOMAIN-CONTAINING PROTEIN"/>
    <property type="match status" value="1"/>
</dbReference>
<dbReference type="AlphaFoldDB" id="A0A1J3ERY3"/>
<evidence type="ECO:0008006" key="5">
    <source>
        <dbReference type="Google" id="ProtNLM"/>
    </source>
</evidence>
<dbReference type="InterPro" id="IPR005162">
    <property type="entry name" value="Retrotrans_gag_dom"/>
</dbReference>
<proteinExistence type="predicted"/>